<dbReference type="AlphaFoldDB" id="A0A969PRY8"/>
<dbReference type="Proteomes" id="UP000752012">
    <property type="component" value="Unassembled WGS sequence"/>
</dbReference>
<proteinExistence type="predicted"/>
<organism evidence="2 3">
    <name type="scientific">Alkalicoccus luteus</name>
    <dbReference type="NCBI Taxonomy" id="1237094"/>
    <lineage>
        <taxon>Bacteria</taxon>
        <taxon>Bacillati</taxon>
        <taxon>Bacillota</taxon>
        <taxon>Bacilli</taxon>
        <taxon>Bacillales</taxon>
        <taxon>Bacillaceae</taxon>
        <taxon>Alkalicoccus</taxon>
    </lineage>
</organism>
<comment type="caution">
    <text evidence="2">The sequence shown here is derived from an EMBL/GenBank/DDBJ whole genome shotgun (WGS) entry which is preliminary data.</text>
</comment>
<keyword evidence="1" id="KW-0812">Transmembrane</keyword>
<keyword evidence="3" id="KW-1185">Reference proteome</keyword>
<gene>
    <name evidence="2" type="ORF">HCN83_17280</name>
</gene>
<keyword evidence="1" id="KW-1133">Transmembrane helix</keyword>
<protein>
    <submittedName>
        <fullName evidence="2">Uncharacterized protein</fullName>
    </submittedName>
</protein>
<dbReference type="EMBL" id="JAATHJ010000047">
    <property type="protein sequence ID" value="NJP39326.1"/>
    <property type="molecule type" value="Genomic_DNA"/>
</dbReference>
<sequence>MEQRAAGVLGPVSTGACAAFAHAILFVALMLLFGGAISASGIGIPGLLLYAAVTITEKTLIRKTGSLPDGFTAGAFFLATIAALAVSIGTAFL</sequence>
<feature type="transmembrane region" description="Helical" evidence="1">
    <location>
        <begin position="20"/>
        <end position="50"/>
    </location>
</feature>
<dbReference type="RefSeq" id="WP_168009631.1">
    <property type="nucleotide sequence ID" value="NZ_JAATHJ010000047.1"/>
</dbReference>
<name>A0A969PRY8_9BACI</name>
<feature type="transmembrane region" description="Helical" evidence="1">
    <location>
        <begin position="71"/>
        <end position="92"/>
    </location>
</feature>
<evidence type="ECO:0000256" key="1">
    <source>
        <dbReference type="SAM" id="Phobius"/>
    </source>
</evidence>
<dbReference type="PROSITE" id="PS51257">
    <property type="entry name" value="PROKAR_LIPOPROTEIN"/>
    <property type="match status" value="1"/>
</dbReference>
<accession>A0A969PRY8</accession>
<reference evidence="2 3" key="1">
    <citation type="submission" date="2020-03" db="EMBL/GenBank/DDBJ databases">
        <title>Assessment of the enzymatic potential of alkaline-tolerant lipase obtained from Bacillus luteus H11 (technogenic soil) for the bioremediation of saline soils contaminated with petroleum substances.</title>
        <authorList>
            <person name="Kalwasinska A."/>
        </authorList>
    </citation>
    <scope>NUCLEOTIDE SEQUENCE [LARGE SCALE GENOMIC DNA]</scope>
    <source>
        <strain evidence="2 3">H11</strain>
    </source>
</reference>
<keyword evidence="1" id="KW-0472">Membrane</keyword>
<evidence type="ECO:0000313" key="3">
    <source>
        <dbReference type="Proteomes" id="UP000752012"/>
    </source>
</evidence>
<evidence type="ECO:0000313" key="2">
    <source>
        <dbReference type="EMBL" id="NJP39326.1"/>
    </source>
</evidence>